<dbReference type="InterPro" id="IPR032675">
    <property type="entry name" value="LRR_dom_sf"/>
</dbReference>
<evidence type="ECO:0000256" key="2">
    <source>
        <dbReference type="SAM" id="MobiDB-lite"/>
    </source>
</evidence>
<protein>
    <recommendedName>
        <fullName evidence="3">F-box domain-containing protein</fullName>
    </recommendedName>
</protein>
<feature type="coiled-coil region" evidence="1">
    <location>
        <begin position="403"/>
        <end position="430"/>
    </location>
</feature>
<dbReference type="RefSeq" id="XP_069197752.1">
    <property type="nucleotide sequence ID" value="XM_069345550.1"/>
</dbReference>
<evidence type="ECO:0000256" key="1">
    <source>
        <dbReference type="SAM" id="Coils"/>
    </source>
</evidence>
<name>A0ABR3P6Z2_9PEZI</name>
<feature type="region of interest" description="Disordered" evidence="2">
    <location>
        <begin position="40"/>
        <end position="59"/>
    </location>
</feature>
<comment type="caution">
    <text evidence="4">The sequence shown here is derived from an EMBL/GenBank/DDBJ whole genome shotgun (WGS) entry which is preliminary data.</text>
</comment>
<organism evidence="4 5">
    <name type="scientific">Neodothiora populina</name>
    <dbReference type="NCBI Taxonomy" id="2781224"/>
    <lineage>
        <taxon>Eukaryota</taxon>
        <taxon>Fungi</taxon>
        <taxon>Dikarya</taxon>
        <taxon>Ascomycota</taxon>
        <taxon>Pezizomycotina</taxon>
        <taxon>Dothideomycetes</taxon>
        <taxon>Dothideomycetidae</taxon>
        <taxon>Dothideales</taxon>
        <taxon>Dothioraceae</taxon>
        <taxon>Neodothiora</taxon>
    </lineage>
</organism>
<feature type="domain" description="F-box" evidence="3">
    <location>
        <begin position="63"/>
        <end position="111"/>
    </location>
</feature>
<keyword evidence="5" id="KW-1185">Reference proteome</keyword>
<dbReference type="InterPro" id="IPR001810">
    <property type="entry name" value="F-box_dom"/>
</dbReference>
<dbReference type="SUPFAM" id="SSF81383">
    <property type="entry name" value="F-box domain"/>
    <property type="match status" value="1"/>
</dbReference>
<reference evidence="4 5" key="1">
    <citation type="submission" date="2024-07" db="EMBL/GenBank/DDBJ databases">
        <title>Draft sequence of the Neodothiora populina.</title>
        <authorList>
            <person name="Drown D.D."/>
            <person name="Schuette U.S."/>
            <person name="Buechlein A.B."/>
            <person name="Rusch D.R."/>
            <person name="Winton L.W."/>
            <person name="Adams G.A."/>
        </authorList>
    </citation>
    <scope>NUCLEOTIDE SEQUENCE [LARGE SCALE GENOMIC DNA]</scope>
    <source>
        <strain evidence="4 5">CPC 39397</strain>
    </source>
</reference>
<dbReference type="GeneID" id="95979423"/>
<dbReference type="InterPro" id="IPR036047">
    <property type="entry name" value="F-box-like_dom_sf"/>
</dbReference>
<proteinExistence type="predicted"/>
<gene>
    <name evidence="4" type="ORF">AAFC00_005724</name>
</gene>
<dbReference type="CDD" id="cd09917">
    <property type="entry name" value="F-box_SF"/>
    <property type="match status" value="1"/>
</dbReference>
<dbReference type="EMBL" id="JBFMKM010000013">
    <property type="protein sequence ID" value="KAL1301476.1"/>
    <property type="molecule type" value="Genomic_DNA"/>
</dbReference>
<evidence type="ECO:0000313" key="4">
    <source>
        <dbReference type="EMBL" id="KAL1301476.1"/>
    </source>
</evidence>
<accession>A0ABR3P6Z2</accession>
<dbReference type="SUPFAM" id="SSF52047">
    <property type="entry name" value="RNI-like"/>
    <property type="match status" value="1"/>
</dbReference>
<dbReference type="Gene3D" id="3.80.10.10">
    <property type="entry name" value="Ribonuclease Inhibitor"/>
    <property type="match status" value="1"/>
</dbReference>
<dbReference type="Pfam" id="PF12937">
    <property type="entry name" value="F-box-like"/>
    <property type="match status" value="1"/>
</dbReference>
<dbReference type="Proteomes" id="UP001562354">
    <property type="component" value="Unassembled WGS sequence"/>
</dbReference>
<keyword evidence="1" id="KW-0175">Coiled coil</keyword>
<evidence type="ECO:0000259" key="3">
    <source>
        <dbReference type="Pfam" id="PF12937"/>
    </source>
</evidence>
<evidence type="ECO:0000313" key="5">
    <source>
        <dbReference type="Proteomes" id="UP001562354"/>
    </source>
</evidence>
<sequence length="463" mass="51634">MALDAQRNWDTQMAESLSALKNRNSGGGMPLRSITVLELPKRKPSSASENGDDESSHEGEPLYLPDEILLHILDYVRLDTVQIYQPTLSSCCLLSRQWYEVAVPLLYERPRIEGKGFDPFVRAICPSINLHVRQSPLAQLVKVLDMGHLVHHGSNSKTARLLGRTKNSLEEFVAPQATFAINCYPALSKCVKLRVLDLSLVSESTPLQKLFNTIKLLPALETLRLPRSAGFGNNEVDPDSIVWPPNLQRLYLSGGIDAHFLCGIVNFPPTLSDLTIEHCSQAKGHAIRQLLATMSVAGVPLRSLKIASMPRFGINALDVALAFFPGLEHLSVSVDYITPAILNPEFQLYQSIIAKPDFTTHALRSLEITNSGSPGDLDKFSPIDIVIALEEGSFPNLRIVRVAKSLEWGLADTRQEMDALDEQLLELELKDYQERRGIYLEVPTDEWKQIDWRKNAGVWLLEA</sequence>